<sequence length="142" mass="15271">MIAASVKLSAFAITISLLAAGTASPVRASDDCANASAQSTMTECYGKALTAIDKELNENYRKIEKRLGDDADTRKRLVAAERAWVAFRDAECGFSTSAAEGGSLYPMTLAICRTELTRQRNEQLKAYLACEEGDVSCPVPPQ</sequence>
<dbReference type="Gene3D" id="1.20.1270.180">
    <property type="match status" value="1"/>
</dbReference>
<keyword evidence="4" id="KW-1185">Reference proteome</keyword>
<dbReference type="Pfam" id="PF07007">
    <property type="entry name" value="LprI"/>
    <property type="match status" value="1"/>
</dbReference>
<gene>
    <name evidence="3" type="ORF">STARVERO_03742</name>
</gene>
<proteinExistence type="predicted"/>
<dbReference type="EMBL" id="CACSAS010000001">
    <property type="protein sequence ID" value="CAA0109554.1"/>
    <property type="molecule type" value="Genomic_DNA"/>
</dbReference>
<organism evidence="3 4">
    <name type="scientific">Starkeya nomas</name>
    <dbReference type="NCBI Taxonomy" id="2666134"/>
    <lineage>
        <taxon>Bacteria</taxon>
        <taxon>Pseudomonadati</taxon>
        <taxon>Pseudomonadota</taxon>
        <taxon>Alphaproteobacteria</taxon>
        <taxon>Hyphomicrobiales</taxon>
        <taxon>Xanthobacteraceae</taxon>
        <taxon>Starkeya</taxon>
    </lineage>
</organism>
<name>A0A5S9PX05_9HYPH</name>
<dbReference type="AlphaFoldDB" id="A0A5S9PX05"/>
<reference evidence="3 4" key="1">
    <citation type="submission" date="2019-12" db="EMBL/GenBank/DDBJ databases">
        <authorList>
            <person name="Reyes-Prieto M."/>
        </authorList>
    </citation>
    <scope>NUCLEOTIDE SEQUENCE [LARGE SCALE GENOMIC DNA]</scope>
    <source>
        <strain evidence="3">HF14-78462</strain>
    </source>
</reference>
<evidence type="ECO:0000256" key="1">
    <source>
        <dbReference type="SAM" id="SignalP"/>
    </source>
</evidence>
<dbReference type="PANTHER" id="PTHR39176">
    <property type="entry name" value="PERIPLASMIC PROTEIN-RELATED"/>
    <property type="match status" value="1"/>
</dbReference>
<accession>A0A5S9PX05</accession>
<evidence type="ECO:0000313" key="4">
    <source>
        <dbReference type="Proteomes" id="UP000433050"/>
    </source>
</evidence>
<protein>
    <recommendedName>
        <fullName evidence="2">Lysozyme inhibitor LprI-like N-terminal domain-containing protein</fullName>
    </recommendedName>
</protein>
<dbReference type="Proteomes" id="UP000433050">
    <property type="component" value="Unassembled WGS sequence"/>
</dbReference>
<evidence type="ECO:0000259" key="2">
    <source>
        <dbReference type="Pfam" id="PF07007"/>
    </source>
</evidence>
<evidence type="ECO:0000313" key="3">
    <source>
        <dbReference type="EMBL" id="CAA0109554.1"/>
    </source>
</evidence>
<feature type="signal peptide" evidence="1">
    <location>
        <begin position="1"/>
        <end position="28"/>
    </location>
</feature>
<dbReference type="InterPro" id="IPR009739">
    <property type="entry name" value="LprI-like_N"/>
</dbReference>
<dbReference type="RefSeq" id="WP_159600738.1">
    <property type="nucleotide sequence ID" value="NZ_CACSAS010000001.1"/>
</dbReference>
<keyword evidence="1" id="KW-0732">Signal</keyword>
<feature type="chain" id="PRO_5025069938" description="Lysozyme inhibitor LprI-like N-terminal domain-containing protein" evidence="1">
    <location>
        <begin position="29"/>
        <end position="142"/>
    </location>
</feature>
<dbReference type="PANTHER" id="PTHR39176:SF1">
    <property type="entry name" value="PERIPLASMIC PROTEIN"/>
    <property type="match status" value="1"/>
</dbReference>
<feature type="domain" description="Lysozyme inhibitor LprI-like N-terminal" evidence="2">
    <location>
        <begin position="32"/>
        <end position="124"/>
    </location>
</feature>